<gene>
    <name evidence="1" type="ORF">FRZ06_05825</name>
</gene>
<keyword evidence="1" id="KW-0456">Lyase</keyword>
<protein>
    <submittedName>
        <fullName evidence="1">Phosphatidylserine decarboxylase</fullName>
        <ecNumber evidence="1">4.1.1.65</ecNumber>
    </submittedName>
</protein>
<proteinExistence type="predicted"/>
<evidence type="ECO:0000313" key="2">
    <source>
        <dbReference type="Proteomes" id="UP000594014"/>
    </source>
</evidence>
<dbReference type="Proteomes" id="UP000594014">
    <property type="component" value="Chromosome"/>
</dbReference>
<dbReference type="EC" id="4.1.1.65" evidence="1"/>
<sequence length="300" mass="33949">MIKVYNRQTGEYEIEKVAGAGVLNYLYETRSGRAGLELLVKRKLVSSLSGIYFDSRFSTKRIRGFVDSFGIDLSLCEQKTEEFKSFNEFFIRKLRPEARVFDKNPQLLLCPGDGRLKAWKDIDVKRLIQIKGSFYSLQELIGDETLASEYSGGVCLLLRLAPVDYHRFHFVDGGACNESRKIRGSYYSVNPIALKTVASVFCRNKREYSIFDSENFGRMLYIEVGATSVGSIVQTYHPGETMVRGDEKGYFKFGGSTMLLFLKKGRAVIDDDILEQTKMGYETRVLAGETIGQKKGKNPS</sequence>
<keyword evidence="2" id="KW-1185">Reference proteome</keyword>
<name>A0ACD1A8V8_9FIRM</name>
<evidence type="ECO:0000313" key="1">
    <source>
        <dbReference type="EMBL" id="QOX62891.1"/>
    </source>
</evidence>
<reference evidence="1" key="1">
    <citation type="submission" date="2019-08" db="EMBL/GenBank/DDBJ databases">
        <title>Genome sequence of Clostridiales bacterium MT110.</title>
        <authorList>
            <person name="Cao J."/>
        </authorList>
    </citation>
    <scope>NUCLEOTIDE SEQUENCE</scope>
    <source>
        <strain evidence="1">MT110</strain>
    </source>
</reference>
<organism evidence="1 2">
    <name type="scientific">Anoxybacterium hadale</name>
    <dbReference type="NCBI Taxonomy" id="3408580"/>
    <lineage>
        <taxon>Bacteria</taxon>
        <taxon>Bacillati</taxon>
        <taxon>Bacillota</taxon>
        <taxon>Clostridia</taxon>
        <taxon>Peptostreptococcales</taxon>
        <taxon>Anaerovoracaceae</taxon>
        <taxon>Anoxybacterium</taxon>
    </lineage>
</organism>
<accession>A0ACD1A8V8</accession>
<dbReference type="EMBL" id="CP042469">
    <property type="protein sequence ID" value="QOX62891.1"/>
    <property type="molecule type" value="Genomic_DNA"/>
</dbReference>